<name>A0AAV4PDE6_CAEEX</name>
<comment type="caution">
    <text evidence="4">The sequence shown here is derived from an EMBL/GenBank/DDBJ whole genome shotgun (WGS) entry which is preliminary data.</text>
</comment>
<evidence type="ECO:0000259" key="3">
    <source>
        <dbReference type="PROSITE" id="PS50102"/>
    </source>
</evidence>
<dbReference type="Proteomes" id="UP001054945">
    <property type="component" value="Unassembled WGS sequence"/>
</dbReference>
<dbReference type="GO" id="GO:0016491">
    <property type="term" value="F:oxidoreductase activity"/>
    <property type="evidence" value="ECO:0007669"/>
    <property type="project" value="InterPro"/>
</dbReference>
<dbReference type="Gene3D" id="3.30.70.330">
    <property type="match status" value="1"/>
</dbReference>
<dbReference type="EMBL" id="BPLR01004481">
    <property type="protein sequence ID" value="GIX95215.1"/>
    <property type="molecule type" value="Genomic_DNA"/>
</dbReference>
<evidence type="ECO:0000313" key="5">
    <source>
        <dbReference type="Proteomes" id="UP001054945"/>
    </source>
</evidence>
<dbReference type="Pfam" id="PF00076">
    <property type="entry name" value="RRM_1"/>
    <property type="match status" value="1"/>
</dbReference>
<keyword evidence="1 2" id="KW-0694">RNA-binding</keyword>
<accession>A0AAV4PDE6</accession>
<dbReference type="GO" id="GO:0007624">
    <property type="term" value="P:ultradian rhythm"/>
    <property type="evidence" value="ECO:0007669"/>
    <property type="project" value="InterPro"/>
</dbReference>
<keyword evidence="5" id="KW-1185">Reference proteome</keyword>
<dbReference type="GO" id="GO:0003723">
    <property type="term" value="F:RNA binding"/>
    <property type="evidence" value="ECO:0007669"/>
    <property type="project" value="UniProtKB-UniRule"/>
</dbReference>
<evidence type="ECO:0000256" key="2">
    <source>
        <dbReference type="PROSITE-ProRule" id="PRU00176"/>
    </source>
</evidence>
<dbReference type="InterPro" id="IPR012677">
    <property type="entry name" value="Nucleotide-bd_a/b_plait_sf"/>
</dbReference>
<evidence type="ECO:0000256" key="1">
    <source>
        <dbReference type="ARBA" id="ARBA00022884"/>
    </source>
</evidence>
<organism evidence="4 5">
    <name type="scientific">Caerostris extrusa</name>
    <name type="common">Bark spider</name>
    <name type="synonym">Caerostris bankana</name>
    <dbReference type="NCBI Taxonomy" id="172846"/>
    <lineage>
        <taxon>Eukaryota</taxon>
        <taxon>Metazoa</taxon>
        <taxon>Ecdysozoa</taxon>
        <taxon>Arthropoda</taxon>
        <taxon>Chelicerata</taxon>
        <taxon>Arachnida</taxon>
        <taxon>Araneae</taxon>
        <taxon>Araneomorphae</taxon>
        <taxon>Entelegynae</taxon>
        <taxon>Araneoidea</taxon>
        <taxon>Araneidae</taxon>
        <taxon>Caerostris</taxon>
    </lineage>
</organism>
<sequence>MSYPVVHNNLSYSPKPLPNQQLPSSIQLTDLLQFPPPTIQLTNAVLYPPIQKEKDIRKNDKLPGCKTVFVGYLPEKISEDIIREIFERCGEIRKIKMNQKKNFCYVSFKDLSSVDKAIEFAGSVIKIEKKDDPAYCRKFHVYCTENKDDKYDYDRSVRKRKIEERENIQENVSLEIPYSGKEFISLIENIGKEENILKTFKTLQALLEKGPYENDCINNYFTLLESFSSYMIRLFSTENFSEEKLIRMKNNAKANQLIANAYDDCLNTASLPNVLQLFTESQKETMSIWERHSDKYKAQACYFNLLAEESENEIIESNRYQMIVSDADEEDEKISDTDEEQNNEQVIVKMEESTELPESISSFENENQNLPVGVQNQIQMLHLELKRMKKVNEKLNIDNLMLRGEIDAMRNAMKWRELHTISTSPILSSKRHIRLLILIAMLLSVHPNGANIHYITSYVKKTEPSCELEEIEMTMRKYPDIFKENISGNQIQMLHLELKRMKKVNEKLNIDNLMLRGEIDAMRNAMKWRELHTISTSPILSSKRHIRLLILIAMLLSVHPNGASIHYITSYVKKKQNLAVNLKKLK</sequence>
<dbReference type="GO" id="GO:0009897">
    <property type="term" value="C:external side of plasma membrane"/>
    <property type="evidence" value="ECO:0007669"/>
    <property type="project" value="InterPro"/>
</dbReference>
<dbReference type="InterPro" id="IPR038876">
    <property type="entry name" value="ENOX"/>
</dbReference>
<reference evidence="4 5" key="1">
    <citation type="submission" date="2021-06" db="EMBL/GenBank/DDBJ databases">
        <title>Caerostris extrusa draft genome.</title>
        <authorList>
            <person name="Kono N."/>
            <person name="Arakawa K."/>
        </authorList>
    </citation>
    <scope>NUCLEOTIDE SEQUENCE [LARGE SCALE GENOMIC DNA]</scope>
</reference>
<feature type="domain" description="RRM" evidence="3">
    <location>
        <begin position="66"/>
        <end position="132"/>
    </location>
</feature>
<dbReference type="InterPro" id="IPR000504">
    <property type="entry name" value="RRM_dom"/>
</dbReference>
<dbReference type="PANTHER" id="PTHR16001">
    <property type="entry name" value="ECTO-NOX DISULFIDE-THIOL EXCHANGER"/>
    <property type="match status" value="1"/>
</dbReference>
<dbReference type="SUPFAM" id="SSF54928">
    <property type="entry name" value="RNA-binding domain, RBD"/>
    <property type="match status" value="1"/>
</dbReference>
<protein>
    <submittedName>
        <fullName evidence="4">Ecto-NOX disulfide-thiol exchanger 1</fullName>
    </submittedName>
</protein>
<proteinExistence type="predicted"/>
<dbReference type="InterPro" id="IPR035979">
    <property type="entry name" value="RBD_domain_sf"/>
</dbReference>
<dbReference type="PROSITE" id="PS50102">
    <property type="entry name" value="RRM"/>
    <property type="match status" value="1"/>
</dbReference>
<dbReference type="SMART" id="SM00360">
    <property type="entry name" value="RRM"/>
    <property type="match status" value="1"/>
</dbReference>
<gene>
    <name evidence="4" type="primary">Enox1</name>
    <name evidence="4" type="ORF">CEXT_466431</name>
</gene>
<dbReference type="AlphaFoldDB" id="A0AAV4PDE6"/>
<dbReference type="PANTHER" id="PTHR16001:SF4">
    <property type="entry name" value="ECTO-NOX DISULFIDE-THIOL EXCHANGER 1-LIKE PROTEIN"/>
    <property type="match status" value="1"/>
</dbReference>
<evidence type="ECO:0000313" key="4">
    <source>
        <dbReference type="EMBL" id="GIX95215.1"/>
    </source>
</evidence>